<dbReference type="Pfam" id="PF00069">
    <property type="entry name" value="Pkinase"/>
    <property type="match status" value="1"/>
</dbReference>
<evidence type="ECO:0000313" key="4">
    <source>
        <dbReference type="Proteomes" id="UP000887540"/>
    </source>
</evidence>
<feature type="domain" description="Protein kinase" evidence="3">
    <location>
        <begin position="1"/>
        <end position="164"/>
    </location>
</feature>
<protein>
    <submittedName>
        <fullName evidence="5">Protein kinase domain-containing protein</fullName>
    </submittedName>
</protein>
<dbReference type="WBParaSite" id="ACRNAN_scaffold1009.g27610.t1">
    <property type="protein sequence ID" value="ACRNAN_scaffold1009.g27610.t1"/>
    <property type="gene ID" value="ACRNAN_scaffold1009.g27610"/>
</dbReference>
<evidence type="ECO:0000313" key="5">
    <source>
        <dbReference type="WBParaSite" id="ACRNAN_scaffold1009.g27610.t1"/>
    </source>
</evidence>
<evidence type="ECO:0000256" key="2">
    <source>
        <dbReference type="ARBA" id="ARBA00022840"/>
    </source>
</evidence>
<accession>A0A914CG59</accession>
<keyword evidence="1" id="KW-0547">Nucleotide-binding</keyword>
<dbReference type="SUPFAM" id="SSF56112">
    <property type="entry name" value="Protein kinase-like (PK-like)"/>
    <property type="match status" value="1"/>
</dbReference>
<dbReference type="InterPro" id="IPR000719">
    <property type="entry name" value="Prot_kinase_dom"/>
</dbReference>
<proteinExistence type="predicted"/>
<evidence type="ECO:0000256" key="1">
    <source>
        <dbReference type="ARBA" id="ARBA00022741"/>
    </source>
</evidence>
<dbReference type="Proteomes" id="UP000887540">
    <property type="component" value="Unplaced"/>
</dbReference>
<dbReference type="Gene3D" id="1.10.510.10">
    <property type="entry name" value="Transferase(Phosphotransferase) domain 1"/>
    <property type="match status" value="1"/>
</dbReference>
<dbReference type="SMART" id="SM00220">
    <property type="entry name" value="S_TKc"/>
    <property type="match status" value="1"/>
</dbReference>
<keyword evidence="4" id="KW-1185">Reference proteome</keyword>
<keyword evidence="2" id="KW-0067">ATP-binding</keyword>
<dbReference type="PANTHER" id="PTHR24055">
    <property type="entry name" value="MITOGEN-ACTIVATED PROTEIN KINASE"/>
    <property type="match status" value="1"/>
</dbReference>
<organism evidence="4 5">
    <name type="scientific">Acrobeloides nanus</name>
    <dbReference type="NCBI Taxonomy" id="290746"/>
    <lineage>
        <taxon>Eukaryota</taxon>
        <taxon>Metazoa</taxon>
        <taxon>Ecdysozoa</taxon>
        <taxon>Nematoda</taxon>
        <taxon>Chromadorea</taxon>
        <taxon>Rhabditida</taxon>
        <taxon>Tylenchina</taxon>
        <taxon>Cephalobomorpha</taxon>
        <taxon>Cephaloboidea</taxon>
        <taxon>Cephalobidae</taxon>
        <taxon>Acrobeloides</taxon>
    </lineage>
</organism>
<dbReference type="InterPro" id="IPR011009">
    <property type="entry name" value="Kinase-like_dom_sf"/>
</dbReference>
<dbReference type="Gene3D" id="3.30.200.20">
    <property type="entry name" value="Phosphorylase Kinase, domain 1"/>
    <property type="match status" value="1"/>
</dbReference>
<dbReference type="InterPro" id="IPR050117">
    <property type="entry name" value="MAPK"/>
</dbReference>
<sequence>MIDNEYRLKIVDFGMARQIDISRDRTKNVTHPYYRAPEVFFSKNYDFKADVWSIGCIFAELLTGNFLFRGLDDFDQLIQIIKVVGTPDENYLLKLENSVQIIFRTLAKKVGVKWEELFPDDIFPEEKKKKFCSAENGRRLLSLMLIFDPDQRISVEKALEEPYVAWKRNSDNNDSPPKAIYDDSLENMKLTTGEWKSKFFSKFL</sequence>
<name>A0A914CG59_9BILA</name>
<dbReference type="GO" id="GO:0005524">
    <property type="term" value="F:ATP binding"/>
    <property type="evidence" value="ECO:0007669"/>
    <property type="project" value="UniProtKB-KW"/>
</dbReference>
<reference evidence="5" key="1">
    <citation type="submission" date="2022-11" db="UniProtKB">
        <authorList>
            <consortium name="WormBaseParasite"/>
        </authorList>
    </citation>
    <scope>IDENTIFICATION</scope>
</reference>
<dbReference type="PROSITE" id="PS50011">
    <property type="entry name" value="PROTEIN_KINASE_DOM"/>
    <property type="match status" value="1"/>
</dbReference>
<dbReference type="AlphaFoldDB" id="A0A914CG59"/>
<evidence type="ECO:0000259" key="3">
    <source>
        <dbReference type="PROSITE" id="PS50011"/>
    </source>
</evidence>
<dbReference type="GO" id="GO:0004672">
    <property type="term" value="F:protein kinase activity"/>
    <property type="evidence" value="ECO:0007669"/>
    <property type="project" value="InterPro"/>
</dbReference>